<evidence type="ECO:0000259" key="1">
    <source>
        <dbReference type="PROSITE" id="PS50878"/>
    </source>
</evidence>
<dbReference type="Pfam" id="PF00078">
    <property type="entry name" value="RVT_1"/>
    <property type="match status" value="1"/>
</dbReference>
<dbReference type="PROSITE" id="PS50878">
    <property type="entry name" value="RT_POL"/>
    <property type="match status" value="1"/>
</dbReference>
<dbReference type="GO" id="GO:0071897">
    <property type="term" value="P:DNA biosynthetic process"/>
    <property type="evidence" value="ECO:0007669"/>
    <property type="project" value="UniProtKB-ARBA"/>
</dbReference>
<protein>
    <recommendedName>
        <fullName evidence="1">Reverse transcriptase domain-containing protein</fullName>
    </recommendedName>
</protein>
<organism evidence="2">
    <name type="scientific">Cuerna arida</name>
    <dbReference type="NCBI Taxonomy" id="1464854"/>
    <lineage>
        <taxon>Eukaryota</taxon>
        <taxon>Metazoa</taxon>
        <taxon>Ecdysozoa</taxon>
        <taxon>Arthropoda</taxon>
        <taxon>Hexapoda</taxon>
        <taxon>Insecta</taxon>
        <taxon>Pterygota</taxon>
        <taxon>Neoptera</taxon>
        <taxon>Paraneoptera</taxon>
        <taxon>Hemiptera</taxon>
        <taxon>Auchenorrhyncha</taxon>
        <taxon>Membracoidea</taxon>
        <taxon>Cicadellidae</taxon>
        <taxon>Cicadellinae</taxon>
        <taxon>Proconiini</taxon>
        <taxon>Cuerna</taxon>
    </lineage>
</organism>
<dbReference type="EMBL" id="GECZ01010413">
    <property type="protein sequence ID" value="JAS59356.1"/>
    <property type="molecule type" value="Transcribed_RNA"/>
</dbReference>
<dbReference type="SUPFAM" id="SSF56672">
    <property type="entry name" value="DNA/RNA polymerases"/>
    <property type="match status" value="1"/>
</dbReference>
<dbReference type="PANTHER" id="PTHR33332">
    <property type="entry name" value="REVERSE TRANSCRIPTASE DOMAIN-CONTAINING PROTEIN"/>
    <property type="match status" value="1"/>
</dbReference>
<gene>
    <name evidence="2" type="ORF">g.46259</name>
</gene>
<dbReference type="AlphaFoldDB" id="A0A1B6GAA1"/>
<accession>A0A1B6GAA1</accession>
<feature type="non-terminal residue" evidence="2">
    <location>
        <position position="168"/>
    </location>
</feature>
<feature type="non-terminal residue" evidence="2">
    <location>
        <position position="1"/>
    </location>
</feature>
<dbReference type="InterPro" id="IPR000477">
    <property type="entry name" value="RT_dom"/>
</dbReference>
<dbReference type="InterPro" id="IPR043502">
    <property type="entry name" value="DNA/RNA_pol_sf"/>
</dbReference>
<evidence type="ECO:0000313" key="2">
    <source>
        <dbReference type="EMBL" id="JAS59356.1"/>
    </source>
</evidence>
<name>A0A1B6GAA1_9HEMI</name>
<reference evidence="2" key="1">
    <citation type="submission" date="2015-11" db="EMBL/GenBank/DDBJ databases">
        <title>De novo transcriptome assembly of four potential Pierce s Disease insect vectors from Arizona vineyards.</title>
        <authorList>
            <person name="Tassone E.E."/>
        </authorList>
    </citation>
    <scope>NUCLEOTIDE SEQUENCE</scope>
</reference>
<sequence length="168" mass="18756">VTAIFNKSLSTAVFPTMWKSAVVLPMQKTSSPTSPSDFRPISILPALSKCLERIVHRQLSSFINNNNVLSDFQSGFRPLHSTTTALLKITDDIRLAMDRRQLTVLTLFDFSKAFDCVYHPLLLIKLKLGGFSAGCVNWVKSYLSERLQCTKVSDCTSTWSPVTRGVPQ</sequence>
<proteinExistence type="predicted"/>
<feature type="domain" description="Reverse transcriptase" evidence="1">
    <location>
        <begin position="7"/>
        <end position="168"/>
    </location>
</feature>